<evidence type="ECO:0000313" key="2">
    <source>
        <dbReference type="Proteomes" id="UP000319094"/>
    </source>
</evidence>
<protein>
    <submittedName>
        <fullName evidence="1">Uncharacterized protein</fullName>
    </submittedName>
</protein>
<dbReference type="EMBL" id="VFON01000001">
    <property type="protein sequence ID" value="TQL43525.1"/>
    <property type="molecule type" value="Genomic_DNA"/>
</dbReference>
<dbReference type="AlphaFoldDB" id="A0A542Y650"/>
<sequence length="469" mass="51710">MAGIEYLIFDDALRDASKRAVFDRTIQAVNDGTARRVKLSRGQGVDTDGEKLLGSAVLEYALGLVPADEFDAAAARDFSERMRALFGWYDITYTLTQWVEKWLCTPYFENRGGDWDQDWQLRADADASHLPESFFEFACYVAIGELKHGPSYASVSANRIFDWVTKLGSDLPERLKKHGTGELPKELAAFRGAGDAEGVTAKANDALATIRITVKHENAASYGAALDYLTRLLDTTDFPRSYAIEFRGPTKQYLQAKKLPKKSVNQLFACAAAYPELWPKVAAYARSAMAEYNWYTNLDDEECAMPGTFAVFALGIAEAQSGGHDFVPLVLEYLREVDGEHQSLHQHFLTAHIAEHGFDDAGLSYLLACAGNIQHLQHLKTYPALIANERSLNALLALRGASESDDPSGISALAANLRGEPVEDYAWRHALYAIWGDAAEERDADGRVGAKLIDGAPTELRPLYEAILA</sequence>
<proteinExistence type="predicted"/>
<dbReference type="Pfam" id="PF19635">
    <property type="entry name" value="DUF6138"/>
    <property type="match status" value="1"/>
</dbReference>
<keyword evidence="2" id="KW-1185">Reference proteome</keyword>
<comment type="caution">
    <text evidence="1">The sequence shown here is derived from an EMBL/GenBank/DDBJ whole genome shotgun (WGS) entry which is preliminary data.</text>
</comment>
<dbReference type="OrthoDB" id="1089802at2"/>
<dbReference type="Proteomes" id="UP000319094">
    <property type="component" value="Unassembled WGS sequence"/>
</dbReference>
<dbReference type="InterPro" id="IPR046136">
    <property type="entry name" value="DUF6138"/>
</dbReference>
<gene>
    <name evidence="1" type="ORF">FB468_1547</name>
</gene>
<dbReference type="RefSeq" id="WP_141886826.1">
    <property type="nucleotide sequence ID" value="NZ_BAAAUY010000002.1"/>
</dbReference>
<organism evidence="1 2">
    <name type="scientific">Leucobacter komagatae</name>
    <dbReference type="NCBI Taxonomy" id="55969"/>
    <lineage>
        <taxon>Bacteria</taxon>
        <taxon>Bacillati</taxon>
        <taxon>Actinomycetota</taxon>
        <taxon>Actinomycetes</taxon>
        <taxon>Micrococcales</taxon>
        <taxon>Microbacteriaceae</taxon>
        <taxon>Leucobacter</taxon>
    </lineage>
</organism>
<accession>A0A542Y650</accession>
<reference evidence="1 2" key="1">
    <citation type="submission" date="2019-06" db="EMBL/GenBank/DDBJ databases">
        <title>Sequencing the genomes of 1000 actinobacteria strains.</title>
        <authorList>
            <person name="Klenk H.-P."/>
        </authorList>
    </citation>
    <scope>NUCLEOTIDE SEQUENCE [LARGE SCALE GENOMIC DNA]</scope>
    <source>
        <strain evidence="1 2">DSM 8803</strain>
    </source>
</reference>
<evidence type="ECO:0000313" key="1">
    <source>
        <dbReference type="EMBL" id="TQL43525.1"/>
    </source>
</evidence>
<name>A0A542Y650_9MICO</name>